<dbReference type="Pfam" id="PF16344">
    <property type="entry name" value="FecR_C"/>
    <property type="match status" value="1"/>
</dbReference>
<feature type="transmembrane region" description="Helical" evidence="1">
    <location>
        <begin position="91"/>
        <end position="115"/>
    </location>
</feature>
<dbReference type="Gene3D" id="3.55.50.30">
    <property type="match status" value="1"/>
</dbReference>
<evidence type="ECO:0000259" key="2">
    <source>
        <dbReference type="Pfam" id="PF04773"/>
    </source>
</evidence>
<name>A0A316AMQ9_9BACT</name>
<dbReference type="PANTHER" id="PTHR30273">
    <property type="entry name" value="PERIPLASMIC SIGNAL SENSOR AND SIGMA FACTOR ACTIVATOR FECR-RELATED"/>
    <property type="match status" value="1"/>
</dbReference>
<reference evidence="4 5" key="1">
    <citation type="submission" date="2018-03" db="EMBL/GenBank/DDBJ databases">
        <title>Genomic Encyclopedia of Archaeal and Bacterial Type Strains, Phase II (KMG-II): from individual species to whole genera.</title>
        <authorList>
            <person name="Goeker M."/>
        </authorList>
    </citation>
    <scope>NUCLEOTIDE SEQUENCE [LARGE SCALE GENOMIC DNA]</scope>
    <source>
        <strain evidence="4 5">DSM 100346</strain>
    </source>
</reference>
<accession>A0A316AMQ9</accession>
<dbReference type="RefSeq" id="WP_109674654.1">
    <property type="nucleotide sequence ID" value="NZ_QGDT01000005.1"/>
</dbReference>
<feature type="domain" description="Protein FecR C-terminal" evidence="3">
    <location>
        <begin position="282"/>
        <end position="349"/>
    </location>
</feature>
<dbReference type="AlphaFoldDB" id="A0A316AMQ9"/>
<proteinExistence type="predicted"/>
<sequence length="354" mass="40682">MNYYEYDVEDFLADDYFKNWVIFPDEENEAFWRHFLSEFPEKYHTIETSRTLVTELYHLNEKEIPQESSDAVWQRIDATLQENKRSFRIPLWFNPQTAAASIGITLAVGLLWMLYTHHWIPPLMLSNDSKLEWVQIVNKNKPGIDIKLADGSQVYLHQNSTLKYPKNFAEAPLRQVTLEGMARFDIHKDPSRPFLVYAQGLVTKVLGTSFIVKAPKGDTKVTVSVNSGKVSLYSKREESKAAENGIVLTPNQQAVFETKTTTFAKSVVDHPEVLDKVAPPSFYFNNESAVNIFKSIEQAYGIDILYDEELMSRCKLNLDISQEDLYQKLNIVCKVLNARFEMIDAKIIIYSPGC</sequence>
<organism evidence="4 5">
    <name type="scientific">Dyadobacter jejuensis</name>
    <dbReference type="NCBI Taxonomy" id="1082580"/>
    <lineage>
        <taxon>Bacteria</taxon>
        <taxon>Pseudomonadati</taxon>
        <taxon>Bacteroidota</taxon>
        <taxon>Cytophagia</taxon>
        <taxon>Cytophagales</taxon>
        <taxon>Spirosomataceae</taxon>
        <taxon>Dyadobacter</taxon>
    </lineage>
</organism>
<dbReference type="InterPro" id="IPR006860">
    <property type="entry name" value="FecR"/>
</dbReference>
<protein>
    <submittedName>
        <fullName evidence="4">Uncharacterized protein DUF4974</fullName>
    </submittedName>
</protein>
<feature type="domain" description="FecR protein" evidence="2">
    <location>
        <begin position="144"/>
        <end position="230"/>
    </location>
</feature>
<keyword evidence="1" id="KW-0812">Transmembrane</keyword>
<dbReference type="PANTHER" id="PTHR30273:SF2">
    <property type="entry name" value="PROTEIN FECR"/>
    <property type="match status" value="1"/>
</dbReference>
<keyword evidence="5" id="KW-1185">Reference proteome</keyword>
<evidence type="ECO:0000313" key="4">
    <source>
        <dbReference type="EMBL" id="PWJ58070.1"/>
    </source>
</evidence>
<dbReference type="Gene3D" id="2.60.120.1440">
    <property type="match status" value="1"/>
</dbReference>
<dbReference type="EMBL" id="QGDT01000005">
    <property type="protein sequence ID" value="PWJ58070.1"/>
    <property type="molecule type" value="Genomic_DNA"/>
</dbReference>
<dbReference type="GO" id="GO:0016989">
    <property type="term" value="F:sigma factor antagonist activity"/>
    <property type="evidence" value="ECO:0007669"/>
    <property type="project" value="TreeGrafter"/>
</dbReference>
<evidence type="ECO:0000259" key="3">
    <source>
        <dbReference type="Pfam" id="PF16344"/>
    </source>
</evidence>
<dbReference type="PIRSF" id="PIRSF018266">
    <property type="entry name" value="FecR"/>
    <property type="match status" value="1"/>
</dbReference>
<dbReference type="InterPro" id="IPR012373">
    <property type="entry name" value="Ferrdict_sens_TM"/>
</dbReference>
<dbReference type="Pfam" id="PF04773">
    <property type="entry name" value="FecR"/>
    <property type="match status" value="1"/>
</dbReference>
<dbReference type="Proteomes" id="UP000245880">
    <property type="component" value="Unassembled WGS sequence"/>
</dbReference>
<dbReference type="OrthoDB" id="1099916at2"/>
<keyword evidence="1" id="KW-1133">Transmembrane helix</keyword>
<evidence type="ECO:0000313" key="5">
    <source>
        <dbReference type="Proteomes" id="UP000245880"/>
    </source>
</evidence>
<dbReference type="InterPro" id="IPR032508">
    <property type="entry name" value="FecR_C"/>
</dbReference>
<keyword evidence="1" id="KW-0472">Membrane</keyword>
<gene>
    <name evidence="4" type="ORF">CLV98_105252</name>
</gene>
<evidence type="ECO:0000256" key="1">
    <source>
        <dbReference type="SAM" id="Phobius"/>
    </source>
</evidence>
<comment type="caution">
    <text evidence="4">The sequence shown here is derived from an EMBL/GenBank/DDBJ whole genome shotgun (WGS) entry which is preliminary data.</text>
</comment>